<evidence type="ECO:0000313" key="2">
    <source>
        <dbReference type="EMBL" id="MFB9558639.1"/>
    </source>
</evidence>
<gene>
    <name evidence="2" type="ORF">ACFFTP_31220</name>
</gene>
<feature type="coiled-coil region" evidence="1">
    <location>
        <begin position="84"/>
        <end position="111"/>
    </location>
</feature>
<evidence type="ECO:0008006" key="4">
    <source>
        <dbReference type="Google" id="ProtNLM"/>
    </source>
</evidence>
<dbReference type="Proteomes" id="UP001589716">
    <property type="component" value="Unassembled WGS sequence"/>
</dbReference>
<accession>A0ABV5QZ26</accession>
<comment type="caution">
    <text evidence="2">The sequence shown here is derived from an EMBL/GenBank/DDBJ whole genome shotgun (WGS) entry which is preliminary data.</text>
</comment>
<protein>
    <recommendedName>
        <fullName evidence="4">Phage tail protein</fullName>
    </recommendedName>
</protein>
<sequence length="1434" mass="149705">MAQWTLSVDLRGQGRSLAQTLRQNASHARTLGTAVRRTQTDVRTLGTVSTAAASRVRGLGRAASDATGRLNRLAAQTGRSAAGMRRLAAEIRDVERRLAALDQDIRIAIRLDDGTGGAAVALQQVQDVAQDTARVLRTLRGRAAAAAAEFGDLRSQALLAAGALRSFNTSARTADRRMETLDTRTRTLSASVGDLDGNLARAASRLGAIRGTMGAASRSTGTLTARSRQLLVVAGMLSTALLPIAAATAPIAAGLVAAGAGVGVFAVAIAGQIKALTDVVEAQTKYDDAVREHGRTSPEAAKAELEQLKVLKEVSPATREAAAAYAALTDDYKAFSSELAGDTMPVATKTFAVFSSLLDRSRPLAKGAAREVNRFMTIVAGGLETDAFNDFMDDFTVFSVETLARANSALIRFGRAMATGEGGGDLREFLAYARANGPAVADTLGELARVLLKVLAAGSEVGVSVLTVVNAFAQLVNAIPTDVLATLLQVAFALKAIQIAGLALGAVGPGMALLAANTNRFVRAARFGGVASAIAGVTQQLTLMQRASAVIAVLALVVMGVSELADAAKGAPPEVDKLTTSLKNLGAAGQFSGELQKTFGDMDGLVAKIGDLGKARKELDDYISRNSIGVGWLDDVRRDVRTFVDELVDGEKSLSALQDDFKGLDDAMAQLVTSGHGELAAQNFKTIADAAKAQGYTLKDVQALMPNYQAAVAGLKAEQELTARAMGLFGRQALDTKSKLDAQKASADGLRQSIQALNETNRSALGGQIAFEQAIDDAAEAAKKNAGALTMTDGKLDLNSQRARDAAAALQELGAKTDEATAAARDAGAPWSQVIATYERGRTQFINTAIAMGLSRTQAAALAQQLLDIPDEKTTRIEMDRADALAGLDEVIAKIQATPGAKSVTVSALTADAMALLHNLGYKTETLPDGQVRVTAETGAALSGIGAVQAARDRLEDRTITITVQTTYLNRTKWDTDGNGIPNSVQAPQARGSVLDFYADGGVRRENHVAQIAPAGAWRVWAEDETGGESYIPLHPSKRPRSRAIAEETVRRLGGDPSTIQWNAAGSVTDWRYAPSTGSLFSASESGQAGHRTRKVKGKEVGYFDLGTVERSLRSASRATQAWNRDLQKVADRVGVDVADALAAMGKDGVALTKKMANGSTKYLNDMAGALRGLASTAKASLTDYTRQLGKATAADERFAQNLATLAARGYGDLARQLAAQGDQTAMDLAATAVADRGKAGAANTAAKRANTALTGEEVQQLVAVIAAITTNRTGIHDVAATTGLGEDTIIDIATRASGQIKNSLGSRAAKFLADLARASKGMSYANGGIREGIYATKGGAVTFAEPSTGGEAYVPLGAHKRARAVPVLAEAARRHGLGLTDMRSAQQVVVVREAGDTFHMTIPAVRTGASAAEISAAFESRIRRARRGGVAQR</sequence>
<evidence type="ECO:0000256" key="1">
    <source>
        <dbReference type="SAM" id="Coils"/>
    </source>
</evidence>
<keyword evidence="3" id="KW-1185">Reference proteome</keyword>
<reference evidence="2 3" key="1">
    <citation type="submission" date="2024-09" db="EMBL/GenBank/DDBJ databases">
        <authorList>
            <person name="Sun Q."/>
            <person name="Mori K."/>
        </authorList>
    </citation>
    <scope>NUCLEOTIDE SEQUENCE [LARGE SCALE GENOMIC DNA]</scope>
    <source>
        <strain evidence="2 3">JCM 4414</strain>
    </source>
</reference>
<evidence type="ECO:0000313" key="3">
    <source>
        <dbReference type="Proteomes" id="UP001589716"/>
    </source>
</evidence>
<dbReference type="RefSeq" id="WP_382746256.1">
    <property type="nucleotide sequence ID" value="NZ_JBHMCT010000052.1"/>
</dbReference>
<organism evidence="2 3">
    <name type="scientific">Streptomyces roseoviridis</name>
    <dbReference type="NCBI Taxonomy" id="67361"/>
    <lineage>
        <taxon>Bacteria</taxon>
        <taxon>Bacillati</taxon>
        <taxon>Actinomycetota</taxon>
        <taxon>Actinomycetes</taxon>
        <taxon>Kitasatosporales</taxon>
        <taxon>Streptomycetaceae</taxon>
        <taxon>Streptomyces</taxon>
    </lineage>
</organism>
<proteinExistence type="predicted"/>
<name>A0ABV5QZ26_9ACTN</name>
<keyword evidence="1" id="KW-0175">Coiled coil</keyword>
<dbReference type="EMBL" id="JBHMCT010000052">
    <property type="protein sequence ID" value="MFB9558639.1"/>
    <property type="molecule type" value="Genomic_DNA"/>
</dbReference>